<dbReference type="RefSeq" id="WP_072587010.1">
    <property type="nucleotide sequence ID" value="NZ_CP013243.1"/>
</dbReference>
<reference evidence="1 2" key="1">
    <citation type="submission" date="2015-11" db="EMBL/GenBank/DDBJ databases">
        <authorList>
            <person name="Hill K.K."/>
            <person name="Shirey T.B."/>
            <person name="Raphael B."/>
            <person name="Daligault H.E."/>
            <person name="Davenport K.W."/>
            <person name="Bruce D.C."/>
            <person name="Foley B.T."/>
            <person name="Johnson S.L."/>
        </authorList>
    </citation>
    <scope>NUCLEOTIDE SEQUENCE [LARGE SCALE GENOMIC DNA]</scope>
    <source>
        <strain evidence="1 2">CDC_1632</strain>
    </source>
</reference>
<accession>A0A1L3NIQ5</accession>
<organism evidence="1 2">
    <name type="scientific">Clostridium sporogenes</name>
    <dbReference type="NCBI Taxonomy" id="1509"/>
    <lineage>
        <taxon>Bacteria</taxon>
        <taxon>Bacillati</taxon>
        <taxon>Bacillota</taxon>
        <taxon>Clostridia</taxon>
        <taxon>Eubacteriales</taxon>
        <taxon>Clostridiaceae</taxon>
        <taxon>Clostridium</taxon>
    </lineage>
</organism>
<protein>
    <recommendedName>
        <fullName evidence="3">MACPF domain-containing protein</fullName>
    </recommendedName>
</protein>
<evidence type="ECO:0008006" key="3">
    <source>
        <dbReference type="Google" id="ProtNLM"/>
    </source>
</evidence>
<dbReference type="AlphaFoldDB" id="A0A1L3NIQ5"/>
<sequence length="459" mass="51339">METEIGYINGMNLGIGFNRATNDIHPSPALDGVDVYRDLPNANGQEVLFRVELVSSTESIMEKLNVSARASLKYGITGSGSARTNFSSLFKQNSYSIYVVVQVIVTNKQTLLDMSKLTLKQEAAKMYKNNPESFLKQYGDSFIYGLITGGEFIGVLEITSKTASELNEIRAAISGKASVGLWSGNASASFEQAMQKITSDYQMKATVYRQGGIGALNPVEPDQLIKDALQFPSTVAGEHGFPRSVLVIPYNHIEIPNIEEDKVASISSLQESSLEQLGALYQKFLKYQNDLMHALDHTEQFPDIEIDKVNERFNKIREQINSIQKVARECFSNANKCNIPEIDLSLLKNILPLQIRKIYDLGTTWLEQESGWIGVWTRRGLSNVFDAKWAKPGENDVYSVLTIYRDGNTVMIVRRDTVDYTLTSCTYTGTIEEGKNTISGTYQCSWVKDPLEWKATINY</sequence>
<evidence type="ECO:0000313" key="1">
    <source>
        <dbReference type="EMBL" id="APH15973.1"/>
    </source>
</evidence>
<dbReference type="EMBL" id="CP013243">
    <property type="protein sequence ID" value="APH15973.1"/>
    <property type="molecule type" value="Genomic_DNA"/>
</dbReference>
<proteinExistence type="predicted"/>
<gene>
    <name evidence="1" type="ORF">NPD5_3832</name>
</gene>
<name>A0A1L3NIQ5_CLOSG</name>
<dbReference type="Proteomes" id="UP000182204">
    <property type="component" value="Chromosome"/>
</dbReference>
<evidence type="ECO:0000313" key="2">
    <source>
        <dbReference type="Proteomes" id="UP000182204"/>
    </source>
</evidence>